<organism evidence="2 3">
    <name type="scientific">Candidatus Limadaptatus stercoripullorum</name>
    <dbReference type="NCBI Taxonomy" id="2840846"/>
    <lineage>
        <taxon>Bacteria</taxon>
        <taxon>Bacillati</taxon>
        <taxon>Bacillota</taxon>
        <taxon>Clostridia</taxon>
        <taxon>Eubacteriales</taxon>
        <taxon>Candidatus Limadaptatus</taxon>
    </lineage>
</organism>
<feature type="signal peptide" evidence="1">
    <location>
        <begin position="1"/>
        <end position="23"/>
    </location>
</feature>
<comment type="caution">
    <text evidence="2">The sequence shown here is derived from an EMBL/GenBank/DDBJ whole genome shotgun (WGS) entry which is preliminary data.</text>
</comment>
<reference evidence="2" key="1">
    <citation type="submission" date="2020-10" db="EMBL/GenBank/DDBJ databases">
        <authorList>
            <person name="Gilroy R."/>
        </authorList>
    </citation>
    <scope>NUCLEOTIDE SEQUENCE</scope>
    <source>
        <strain evidence="2">10406</strain>
    </source>
</reference>
<dbReference type="Proteomes" id="UP000886857">
    <property type="component" value="Unassembled WGS sequence"/>
</dbReference>
<evidence type="ECO:0000313" key="3">
    <source>
        <dbReference type="Proteomes" id="UP000886857"/>
    </source>
</evidence>
<proteinExistence type="predicted"/>
<dbReference type="AlphaFoldDB" id="A0A9D1SVV2"/>
<name>A0A9D1SVV2_9FIRM</name>
<evidence type="ECO:0000313" key="2">
    <source>
        <dbReference type="EMBL" id="HIU98463.1"/>
    </source>
</evidence>
<feature type="chain" id="PRO_5039635229" evidence="1">
    <location>
        <begin position="24"/>
        <end position="343"/>
    </location>
</feature>
<evidence type="ECO:0000256" key="1">
    <source>
        <dbReference type="SAM" id="SignalP"/>
    </source>
</evidence>
<dbReference type="PROSITE" id="PS51257">
    <property type="entry name" value="PROKAR_LIPOPROTEIN"/>
    <property type="match status" value="1"/>
</dbReference>
<gene>
    <name evidence="2" type="ORF">IAC73_01295</name>
</gene>
<reference evidence="2" key="2">
    <citation type="journal article" date="2021" name="PeerJ">
        <title>Extensive microbial diversity within the chicken gut microbiome revealed by metagenomics and culture.</title>
        <authorList>
            <person name="Gilroy R."/>
            <person name="Ravi A."/>
            <person name="Getino M."/>
            <person name="Pursley I."/>
            <person name="Horton D.L."/>
            <person name="Alikhan N.F."/>
            <person name="Baker D."/>
            <person name="Gharbi K."/>
            <person name="Hall N."/>
            <person name="Watson M."/>
            <person name="Adriaenssens E.M."/>
            <person name="Foster-Nyarko E."/>
            <person name="Jarju S."/>
            <person name="Secka A."/>
            <person name="Antonio M."/>
            <person name="Oren A."/>
            <person name="Chaudhuri R.R."/>
            <person name="La Ragione R."/>
            <person name="Hildebrand F."/>
            <person name="Pallen M.J."/>
        </authorList>
    </citation>
    <scope>NUCLEOTIDE SEQUENCE</scope>
    <source>
        <strain evidence="2">10406</strain>
    </source>
</reference>
<accession>A0A9D1SVV2</accession>
<protein>
    <submittedName>
        <fullName evidence="2">Uncharacterized protein</fullName>
    </submittedName>
</protein>
<dbReference type="EMBL" id="DVOE01000015">
    <property type="protein sequence ID" value="HIU98463.1"/>
    <property type="molecule type" value="Genomic_DNA"/>
</dbReference>
<keyword evidence="1" id="KW-0732">Signal</keyword>
<sequence length="343" mass="36316">MKKTLTVCLLAVVLALGAVLLAACDPDKLPEGSVYYPDSPGGGTGQTPAASASNSALIGYSAASSVSALAVLGSGGAATASAEAYALDPDYKVMFEEEFLKQLAVIGSFIDRSGMSVTQGVSQKEGYDHTLTVTTLLPGGGETSFVLDYKLTELTGESRAYGDKFDLDEEKNFGLDGVMSYGGATYAVTGKLETETEKDETERELELLAVGEDCCILLSYGSEKEPGESEEEFEYAFYNSERPVGAPVEEYSIELGNEDGKEETEVAFISRADGGNWSDIAVEYEAETLASGTVRLIIELKDLTARRSARAVATASEGGEFAFTFAAEDNWNAFGEKIFGSAV</sequence>